<keyword evidence="2" id="KW-0677">Repeat</keyword>
<dbReference type="InterPro" id="IPR031775">
    <property type="entry name" value="PRKG1_interact"/>
</dbReference>
<dbReference type="PANTHER" id="PTHR24179:SF21">
    <property type="entry name" value="MYOSIN BINDING SUBUNIT, ISOFORM O"/>
    <property type="match status" value="1"/>
</dbReference>
<evidence type="ECO:0000259" key="4">
    <source>
        <dbReference type="Pfam" id="PF15898"/>
    </source>
</evidence>
<evidence type="ECO:0000256" key="3">
    <source>
        <dbReference type="SAM" id="MobiDB-lite"/>
    </source>
</evidence>
<gene>
    <name evidence="5" type="ORF">JXQ802_LOCUS12409</name>
</gene>
<dbReference type="GO" id="GO:0005737">
    <property type="term" value="C:cytoplasm"/>
    <property type="evidence" value="ECO:0007669"/>
    <property type="project" value="TreeGrafter"/>
</dbReference>
<protein>
    <recommendedName>
        <fullName evidence="4">cGMP-dependent protein kinase interacting domain-containing protein</fullName>
    </recommendedName>
</protein>
<evidence type="ECO:0000313" key="6">
    <source>
        <dbReference type="Proteomes" id="UP000663870"/>
    </source>
</evidence>
<dbReference type="GO" id="GO:0019208">
    <property type="term" value="F:phosphatase regulator activity"/>
    <property type="evidence" value="ECO:0007669"/>
    <property type="project" value="TreeGrafter"/>
</dbReference>
<dbReference type="GO" id="GO:0019901">
    <property type="term" value="F:protein kinase binding"/>
    <property type="evidence" value="ECO:0007669"/>
    <property type="project" value="InterPro"/>
</dbReference>
<reference evidence="5" key="1">
    <citation type="submission" date="2021-02" db="EMBL/GenBank/DDBJ databases">
        <authorList>
            <person name="Nowell W R."/>
        </authorList>
    </citation>
    <scope>NUCLEOTIDE SEQUENCE</scope>
</reference>
<dbReference type="Proteomes" id="UP000663870">
    <property type="component" value="Unassembled WGS sequence"/>
</dbReference>
<dbReference type="PANTHER" id="PTHR24179">
    <property type="entry name" value="PROTEIN PHOSPHATASE 1 REGULATORY SUBUNIT 12"/>
    <property type="match status" value="1"/>
</dbReference>
<name>A0A814E7L0_9BILA</name>
<proteinExistence type="predicted"/>
<dbReference type="AlphaFoldDB" id="A0A814E7L0"/>
<feature type="region of interest" description="Disordered" evidence="3">
    <location>
        <begin position="99"/>
        <end position="123"/>
    </location>
</feature>
<dbReference type="Pfam" id="PF15898">
    <property type="entry name" value="PRKG1_interact"/>
    <property type="match status" value="1"/>
</dbReference>
<feature type="compositionally biased region" description="Polar residues" evidence="3">
    <location>
        <begin position="103"/>
        <end position="119"/>
    </location>
</feature>
<evidence type="ECO:0000256" key="2">
    <source>
        <dbReference type="ARBA" id="ARBA00022737"/>
    </source>
</evidence>
<organism evidence="5 6">
    <name type="scientific">Rotaria sordida</name>
    <dbReference type="NCBI Taxonomy" id="392033"/>
    <lineage>
        <taxon>Eukaryota</taxon>
        <taxon>Metazoa</taxon>
        <taxon>Spiralia</taxon>
        <taxon>Gnathifera</taxon>
        <taxon>Rotifera</taxon>
        <taxon>Eurotatoria</taxon>
        <taxon>Bdelloidea</taxon>
        <taxon>Philodinida</taxon>
        <taxon>Philodinidae</taxon>
        <taxon>Rotaria</taxon>
    </lineage>
</organism>
<dbReference type="EMBL" id="CAJNOL010000255">
    <property type="protein sequence ID" value="CAF0965758.1"/>
    <property type="molecule type" value="Genomic_DNA"/>
</dbReference>
<dbReference type="GO" id="GO:0004857">
    <property type="term" value="F:enzyme inhibitor activity"/>
    <property type="evidence" value="ECO:0007669"/>
    <property type="project" value="TreeGrafter"/>
</dbReference>
<evidence type="ECO:0000313" key="5">
    <source>
        <dbReference type="EMBL" id="CAF0965758.1"/>
    </source>
</evidence>
<accession>A0A814E7L0</accession>
<dbReference type="InterPro" id="IPR051226">
    <property type="entry name" value="PP1_Regulatory_Subunit"/>
</dbReference>
<evidence type="ECO:0000256" key="1">
    <source>
        <dbReference type="ARBA" id="ARBA00022473"/>
    </source>
</evidence>
<comment type="caution">
    <text evidence="5">The sequence shown here is derived from an EMBL/GenBank/DDBJ whole genome shotgun (WGS) entry which is preliminary data.</text>
</comment>
<keyword evidence="1" id="KW-0217">Developmental protein</keyword>
<feature type="domain" description="cGMP-dependent protein kinase interacting" evidence="4">
    <location>
        <begin position="149"/>
        <end position="240"/>
    </location>
</feature>
<keyword evidence="6" id="KW-1185">Reference proteome</keyword>
<sequence>MNTKALYSIKSEFASGDDLPTIVANDSLNLVNFQQVRRKLSRVHNQRRNTGRIIWNDETKQVEIRDNSSIRKTFNEASNDKNVQQSSMNNCHSIISRFENSTKESINSPSRINRSQNQESSKKPLTITKSLLVNEINSKKDNDDLIMIKLYEDTKKIIDQLNEKVDWLEKDLDKRDQIIENLKTSQYFESSFDKREKRVYEQKISELGEELKKIDLIKADNIRLKEENAALIRVISKLSK</sequence>